<comment type="subcellular location">
    <subcellularLocation>
        <location evidence="1">Cell membrane</location>
        <topology evidence="1">Multi-pass membrane protein</topology>
    </subcellularLocation>
</comment>
<dbReference type="InterPro" id="IPR004706">
    <property type="entry name" value="Arsenical-R_Acr3"/>
</dbReference>
<dbReference type="PANTHER" id="PTHR43057:SF1">
    <property type="entry name" value="ARSENICAL-RESISTANCE PROTEIN 3"/>
    <property type="match status" value="1"/>
</dbReference>
<gene>
    <name evidence="10" type="primary">Mo06694</name>
    <name evidence="10" type="ORF">E5Q_06694</name>
</gene>
<feature type="transmembrane region" description="Helical" evidence="9">
    <location>
        <begin position="379"/>
        <end position="398"/>
    </location>
</feature>
<dbReference type="OMA" id="MVLMWGY"/>
<evidence type="ECO:0000313" key="11">
    <source>
        <dbReference type="Proteomes" id="UP000009131"/>
    </source>
</evidence>
<dbReference type="STRING" id="764103.G7EAY1"/>
<keyword evidence="8 9" id="KW-0472">Membrane</keyword>
<evidence type="ECO:0008006" key="12">
    <source>
        <dbReference type="Google" id="ProtNLM"/>
    </source>
</evidence>
<dbReference type="HOGENOM" id="CLU_022869_0_0_1"/>
<evidence type="ECO:0000256" key="9">
    <source>
        <dbReference type="SAM" id="Phobius"/>
    </source>
</evidence>
<dbReference type="Pfam" id="PF01758">
    <property type="entry name" value="SBF"/>
    <property type="match status" value="1"/>
</dbReference>
<keyword evidence="3" id="KW-0813">Transport</keyword>
<dbReference type="AlphaFoldDB" id="G7EAY1"/>
<proteinExistence type="inferred from homology"/>
<evidence type="ECO:0000256" key="8">
    <source>
        <dbReference type="ARBA" id="ARBA00023136"/>
    </source>
</evidence>
<evidence type="ECO:0000256" key="4">
    <source>
        <dbReference type="ARBA" id="ARBA00022475"/>
    </source>
</evidence>
<dbReference type="eggNOG" id="ENOG502QPKH">
    <property type="taxonomic scope" value="Eukaryota"/>
</dbReference>
<dbReference type="GO" id="GO:0015104">
    <property type="term" value="F:antimonite transmembrane transporter activity"/>
    <property type="evidence" value="ECO:0007669"/>
    <property type="project" value="TreeGrafter"/>
</dbReference>
<dbReference type="InParanoid" id="G7EAY1"/>
<organism evidence="10 11">
    <name type="scientific">Mixia osmundae (strain CBS 9802 / IAM 14324 / JCM 22182 / KY 12970)</name>
    <dbReference type="NCBI Taxonomy" id="764103"/>
    <lineage>
        <taxon>Eukaryota</taxon>
        <taxon>Fungi</taxon>
        <taxon>Dikarya</taxon>
        <taxon>Basidiomycota</taxon>
        <taxon>Pucciniomycotina</taxon>
        <taxon>Mixiomycetes</taxon>
        <taxon>Mixiales</taxon>
        <taxon>Mixiaceae</taxon>
        <taxon>Mixia</taxon>
    </lineage>
</organism>
<evidence type="ECO:0000313" key="10">
    <source>
        <dbReference type="EMBL" id="GAA99991.1"/>
    </source>
</evidence>
<keyword evidence="4" id="KW-1003">Cell membrane</keyword>
<dbReference type="Gene3D" id="1.20.1530.20">
    <property type="match status" value="1"/>
</dbReference>
<feature type="transmembrane region" description="Helical" evidence="9">
    <location>
        <begin position="272"/>
        <end position="293"/>
    </location>
</feature>
<comment type="similarity">
    <text evidence="2">Belongs to the arsenical resistance-3 (ACR3) (TC 2.A.59) family.</text>
</comment>
<dbReference type="RefSeq" id="XP_014565606.1">
    <property type="nucleotide sequence ID" value="XM_014710120.1"/>
</dbReference>
<dbReference type="EMBL" id="BABT02000252">
    <property type="protein sequence ID" value="GAA99991.1"/>
    <property type="molecule type" value="Genomic_DNA"/>
</dbReference>
<evidence type="ECO:0000256" key="1">
    <source>
        <dbReference type="ARBA" id="ARBA00004651"/>
    </source>
</evidence>
<dbReference type="GO" id="GO:0046685">
    <property type="term" value="P:response to arsenic-containing substance"/>
    <property type="evidence" value="ECO:0007669"/>
    <property type="project" value="UniProtKB-KW"/>
</dbReference>
<dbReference type="GO" id="GO:0015105">
    <property type="term" value="F:arsenite transmembrane transporter activity"/>
    <property type="evidence" value="ECO:0007669"/>
    <property type="project" value="TreeGrafter"/>
</dbReference>
<dbReference type="Proteomes" id="UP000009131">
    <property type="component" value="Unassembled WGS sequence"/>
</dbReference>
<dbReference type="GO" id="GO:0005886">
    <property type="term" value="C:plasma membrane"/>
    <property type="evidence" value="ECO:0007669"/>
    <property type="project" value="UniProtKB-SubCell"/>
</dbReference>
<feature type="transmembrane region" description="Helical" evidence="9">
    <location>
        <begin position="133"/>
        <end position="159"/>
    </location>
</feature>
<dbReference type="FunFam" id="1.20.1530.20:FF:000009">
    <property type="entry name" value="Arsenite transporter, ACR3 family"/>
    <property type="match status" value="1"/>
</dbReference>
<name>G7EAY1_MIXOS</name>
<feature type="transmembrane region" description="Helical" evidence="9">
    <location>
        <begin position="197"/>
        <end position="220"/>
    </location>
</feature>
<accession>G7EAY1</accession>
<reference evidence="10 11" key="1">
    <citation type="journal article" date="2011" name="J. Gen. Appl. Microbiol.">
        <title>Draft genome sequencing of the enigmatic basidiomycete Mixia osmundae.</title>
        <authorList>
            <person name="Nishida H."/>
            <person name="Nagatsuka Y."/>
            <person name="Sugiyama J."/>
        </authorList>
    </citation>
    <scope>NUCLEOTIDE SEQUENCE [LARGE SCALE GENOMIC DNA]</scope>
    <source>
        <strain evidence="11">CBS 9802 / IAM 14324 / JCM 22182 / KY 12970</strain>
    </source>
</reference>
<feature type="transmembrane region" description="Helical" evidence="9">
    <location>
        <begin position="165"/>
        <end position="185"/>
    </location>
</feature>
<keyword evidence="11" id="KW-1185">Reference proteome</keyword>
<evidence type="ECO:0000256" key="6">
    <source>
        <dbReference type="ARBA" id="ARBA00022849"/>
    </source>
</evidence>
<evidence type="ECO:0000256" key="2">
    <source>
        <dbReference type="ARBA" id="ARBA00010110"/>
    </source>
</evidence>
<feature type="transmembrane region" description="Helical" evidence="9">
    <location>
        <begin position="66"/>
        <end position="85"/>
    </location>
</feature>
<reference evidence="10 11" key="2">
    <citation type="journal article" date="2012" name="Open Biol.">
        <title>Characteristics of nucleosomes and linker DNA regions on the genome of the basidiomycete Mixia osmundae revealed by mono- and dinucleosome mapping.</title>
        <authorList>
            <person name="Nishida H."/>
            <person name="Kondo S."/>
            <person name="Matsumoto T."/>
            <person name="Suzuki Y."/>
            <person name="Yoshikawa H."/>
            <person name="Taylor T.D."/>
            <person name="Sugiyama J."/>
        </authorList>
    </citation>
    <scope>NUCLEOTIDE SEQUENCE [LARGE SCALE GENOMIC DNA]</scope>
    <source>
        <strain evidence="11">CBS 9802 / IAM 14324 / JCM 22182 / KY 12970</strain>
    </source>
</reference>
<feature type="transmembrane region" description="Helical" evidence="9">
    <location>
        <begin position="240"/>
        <end position="260"/>
    </location>
</feature>
<feature type="transmembrane region" description="Helical" evidence="9">
    <location>
        <begin position="313"/>
        <end position="332"/>
    </location>
</feature>
<dbReference type="InterPro" id="IPR002657">
    <property type="entry name" value="BilAc:Na_symport/Acr3"/>
</dbReference>
<feature type="transmembrane region" description="Helical" evidence="9">
    <location>
        <begin position="97"/>
        <end position="121"/>
    </location>
</feature>
<evidence type="ECO:0000256" key="7">
    <source>
        <dbReference type="ARBA" id="ARBA00022989"/>
    </source>
</evidence>
<comment type="caution">
    <text evidence="10">The sequence shown here is derived from an EMBL/GenBank/DDBJ whole genome shotgun (WGS) entry which is preliminary data.</text>
</comment>
<keyword evidence="5 9" id="KW-0812">Transmembrane</keyword>
<keyword evidence="6" id="KW-0059">Arsenical resistance</keyword>
<feature type="transmembrane region" description="Helical" evidence="9">
    <location>
        <begin position="344"/>
        <end position="367"/>
    </location>
</feature>
<keyword evidence="7 9" id="KW-1133">Transmembrane helix</keyword>
<dbReference type="GO" id="GO:0015297">
    <property type="term" value="F:antiporter activity"/>
    <property type="evidence" value="ECO:0007669"/>
    <property type="project" value="InterPro"/>
</dbReference>
<sequence length="439" mass="47869">MTESDTQLQSSGQSQAGLGAVIAHGAQTNKLEPSSGIELESRPDAGMHCTTDEIPKLKGLAFLDQLLFVWILLAMVIGILLGNFVDSVTVVLNQTTFVGVSLPLAIGLLVMMWPILCRVSYGSLTRVFTTPKIWWHLLFSLVINWLIAPFVMLALAWAFLPDREALRNGLILVGLARCIAMVMIWTDVALGDTDYAAVLVAFNSLLQMVLYAPLAKFFIIVIGDGDSDIDINYATVAKSVAVFLGIPLAAAIATRLLFIYVFRAKTFFRTRFLPIINPLSLVALLFTIIIIFAGQGKEVVRSITTVLRVMAPLIAYFIVMFFLTLLICRTALFRQKLGCTYELTVAHSFTAASNNFELAIAVAVTVYGAGSQQALATTVGPLVEVPVLLALAYGLVWFRRRYGWDSKASSKATPVSVLKEDIVAKEASEGDFKTSVSQV</sequence>
<protein>
    <recommendedName>
        <fullName evidence="12">Arsenical-resistance protein</fullName>
    </recommendedName>
</protein>
<dbReference type="PANTHER" id="PTHR43057">
    <property type="entry name" value="ARSENITE EFFLUX TRANSPORTER"/>
    <property type="match status" value="1"/>
</dbReference>
<evidence type="ECO:0000256" key="3">
    <source>
        <dbReference type="ARBA" id="ARBA00022448"/>
    </source>
</evidence>
<dbReference type="InterPro" id="IPR038770">
    <property type="entry name" value="Na+/solute_symporter_sf"/>
</dbReference>
<evidence type="ECO:0000256" key="5">
    <source>
        <dbReference type="ARBA" id="ARBA00022692"/>
    </source>
</evidence>
<dbReference type="NCBIfam" id="TIGR00832">
    <property type="entry name" value="acr3"/>
    <property type="match status" value="1"/>
</dbReference>
<dbReference type="OrthoDB" id="187348at2759"/>